<dbReference type="Proteomes" id="UP001175271">
    <property type="component" value="Unassembled WGS sequence"/>
</dbReference>
<dbReference type="PANTHER" id="PTHR11364:SF7">
    <property type="entry name" value="THIOSULFATE SULFURTRANSFERASE MPST-1-RELATED"/>
    <property type="match status" value="1"/>
</dbReference>
<evidence type="ECO:0000256" key="2">
    <source>
        <dbReference type="ARBA" id="ARBA00022737"/>
    </source>
</evidence>
<dbReference type="GO" id="GO:0005739">
    <property type="term" value="C:mitochondrion"/>
    <property type="evidence" value="ECO:0007669"/>
    <property type="project" value="TreeGrafter"/>
</dbReference>
<dbReference type="SUPFAM" id="SSF52821">
    <property type="entry name" value="Rhodanese/Cell cycle control phosphatase"/>
    <property type="match status" value="2"/>
</dbReference>
<feature type="domain" description="Rhodanese" evidence="3">
    <location>
        <begin position="65"/>
        <end position="162"/>
    </location>
</feature>
<protein>
    <recommendedName>
        <fullName evidence="3">Rhodanese domain-containing protein</fullName>
    </recommendedName>
</protein>
<comment type="caution">
    <text evidence="4">The sequence shown here is derived from an EMBL/GenBank/DDBJ whole genome shotgun (WGS) entry which is preliminary data.</text>
</comment>
<dbReference type="PANTHER" id="PTHR11364">
    <property type="entry name" value="THIOSULFATE SULFERTANSFERASE"/>
    <property type="match status" value="1"/>
</dbReference>
<name>A0AA39HJB4_9BILA</name>
<dbReference type="InterPro" id="IPR045078">
    <property type="entry name" value="TST/MPST-like"/>
</dbReference>
<keyword evidence="1" id="KW-0808">Transferase</keyword>
<dbReference type="PROSITE" id="PS50206">
    <property type="entry name" value="RHODANESE_3"/>
    <property type="match status" value="2"/>
</dbReference>
<dbReference type="GO" id="GO:0004792">
    <property type="term" value="F:thiosulfate-cyanide sulfurtransferase activity"/>
    <property type="evidence" value="ECO:0007669"/>
    <property type="project" value="TreeGrafter"/>
</dbReference>
<dbReference type="CDD" id="cd01448">
    <property type="entry name" value="TST_Repeat_1"/>
    <property type="match status" value="1"/>
</dbReference>
<dbReference type="AlphaFoldDB" id="A0AA39HJB4"/>
<sequence>MWNAKPPSSPVVPPVVDVEWLDQNRKNVVILHVSYDPHCDLNQKDFVKTYFDDVDKRIQHFTSVQYQIGHIPNAIEFSLNCATYPGRTERFYLYNQSEVASYLQKLAIYPDEHIVVYSTGPYNGMLYAAKARWILKVYDFCKVSVLDGGLYAWEKAGKALTKEVTVLQPSTLIPRRMNMQEHITLSELADGGHREIPILHDLERWNFIDCRPAAQYQGTAKPRQFTHIGDKAVGSFIQYSKNLPALKVISTNGLMAKKEDIEKALEQAEYDGKFKTILFCYDSLQSSLVGLAMEHAGYSAPRIFTGGLFEFEIRMPHYINGQYGYPLY</sequence>
<proteinExistence type="predicted"/>
<keyword evidence="2" id="KW-0677">Repeat</keyword>
<evidence type="ECO:0000313" key="4">
    <source>
        <dbReference type="EMBL" id="KAK0406271.1"/>
    </source>
</evidence>
<evidence type="ECO:0000259" key="3">
    <source>
        <dbReference type="PROSITE" id="PS50206"/>
    </source>
</evidence>
<organism evidence="4 5">
    <name type="scientific">Steinernema hermaphroditum</name>
    <dbReference type="NCBI Taxonomy" id="289476"/>
    <lineage>
        <taxon>Eukaryota</taxon>
        <taxon>Metazoa</taxon>
        <taxon>Ecdysozoa</taxon>
        <taxon>Nematoda</taxon>
        <taxon>Chromadorea</taxon>
        <taxon>Rhabditida</taxon>
        <taxon>Tylenchina</taxon>
        <taxon>Panagrolaimomorpha</taxon>
        <taxon>Strongyloidoidea</taxon>
        <taxon>Steinernematidae</taxon>
        <taxon>Steinernema</taxon>
    </lineage>
</organism>
<accession>A0AA39HJB4</accession>
<evidence type="ECO:0000313" key="5">
    <source>
        <dbReference type="Proteomes" id="UP001175271"/>
    </source>
</evidence>
<feature type="domain" description="Rhodanese" evidence="3">
    <location>
        <begin position="201"/>
        <end position="320"/>
    </location>
</feature>
<dbReference type="Gene3D" id="3.40.250.10">
    <property type="entry name" value="Rhodanese-like domain"/>
    <property type="match status" value="2"/>
</dbReference>
<dbReference type="Pfam" id="PF00581">
    <property type="entry name" value="Rhodanese"/>
    <property type="match status" value="1"/>
</dbReference>
<keyword evidence="5" id="KW-1185">Reference proteome</keyword>
<gene>
    <name evidence="4" type="ORF">QR680_018470</name>
</gene>
<reference evidence="4" key="1">
    <citation type="submission" date="2023-06" db="EMBL/GenBank/DDBJ databases">
        <title>Genomic analysis of the entomopathogenic nematode Steinernema hermaphroditum.</title>
        <authorList>
            <person name="Schwarz E.M."/>
            <person name="Heppert J.K."/>
            <person name="Baniya A."/>
            <person name="Schwartz H.T."/>
            <person name="Tan C.-H."/>
            <person name="Antoshechkin I."/>
            <person name="Sternberg P.W."/>
            <person name="Goodrich-Blair H."/>
            <person name="Dillman A.R."/>
        </authorList>
    </citation>
    <scope>NUCLEOTIDE SEQUENCE</scope>
    <source>
        <strain evidence="4">PS9179</strain>
        <tissue evidence="4">Whole animal</tissue>
    </source>
</reference>
<dbReference type="SMART" id="SM00450">
    <property type="entry name" value="RHOD"/>
    <property type="match status" value="2"/>
</dbReference>
<evidence type="ECO:0000256" key="1">
    <source>
        <dbReference type="ARBA" id="ARBA00022679"/>
    </source>
</evidence>
<dbReference type="InterPro" id="IPR001763">
    <property type="entry name" value="Rhodanese-like_dom"/>
</dbReference>
<dbReference type="EMBL" id="JAUCMV010000004">
    <property type="protein sequence ID" value="KAK0406271.1"/>
    <property type="molecule type" value="Genomic_DNA"/>
</dbReference>
<dbReference type="InterPro" id="IPR036873">
    <property type="entry name" value="Rhodanese-like_dom_sf"/>
</dbReference>